<accession>A0A6J5QKD7</accession>
<name>A0A6J5QKD7_9CAUD</name>
<evidence type="ECO:0000313" key="3">
    <source>
        <dbReference type="EMBL" id="CAB4182957.1"/>
    </source>
</evidence>
<evidence type="ECO:0000313" key="2">
    <source>
        <dbReference type="EMBL" id="CAB4177236.1"/>
    </source>
</evidence>
<evidence type="ECO:0000313" key="6">
    <source>
        <dbReference type="EMBL" id="CAB4213014.1"/>
    </source>
</evidence>
<dbReference type="EMBL" id="LR796865">
    <property type="protein sequence ID" value="CAB4171287.1"/>
    <property type="molecule type" value="Genomic_DNA"/>
</dbReference>
<organism evidence="3">
    <name type="scientific">uncultured Caudovirales phage</name>
    <dbReference type="NCBI Taxonomy" id="2100421"/>
    <lineage>
        <taxon>Viruses</taxon>
        <taxon>Duplodnaviria</taxon>
        <taxon>Heunggongvirae</taxon>
        <taxon>Uroviricota</taxon>
        <taxon>Caudoviricetes</taxon>
        <taxon>Peduoviridae</taxon>
        <taxon>Maltschvirus</taxon>
        <taxon>Maltschvirus maltsch</taxon>
    </lineage>
</organism>
<dbReference type="EMBL" id="LR798452">
    <property type="protein sequence ID" value="CAB5238396.1"/>
    <property type="molecule type" value="Genomic_DNA"/>
</dbReference>
<dbReference type="EMBL" id="LR797039">
    <property type="protein sequence ID" value="CAB4182957.1"/>
    <property type="molecule type" value="Genomic_DNA"/>
</dbReference>
<evidence type="ECO:0000313" key="5">
    <source>
        <dbReference type="EMBL" id="CAB4199167.1"/>
    </source>
</evidence>
<dbReference type="EMBL" id="LR797109">
    <property type="protein sequence ID" value="CAB4187578.1"/>
    <property type="molecule type" value="Genomic_DNA"/>
</dbReference>
<dbReference type="EMBL" id="LR797383">
    <property type="protein sequence ID" value="CAB4213014.1"/>
    <property type="molecule type" value="Genomic_DNA"/>
</dbReference>
<evidence type="ECO:0000313" key="4">
    <source>
        <dbReference type="EMBL" id="CAB4187578.1"/>
    </source>
</evidence>
<protein>
    <submittedName>
        <fullName evidence="3">Uncharacterized protein</fullName>
    </submittedName>
</protein>
<dbReference type="EMBL" id="LR797286">
    <property type="protein sequence ID" value="CAB4199167.1"/>
    <property type="molecule type" value="Genomic_DNA"/>
</dbReference>
<sequence length="388" mass="43655">MTSRLLPNWLKAYLVYTADSESPEVYHRWVGISCIAAVLRRRVFFDMGYFLLYPNMYIVLVGPAGRCKKSTAMRIGKNIFTATPDIEFSADSTTRERFIQDLQMAHKNGESAITVHSTEFASLLSSSGMDMVVFLTDIFDCPPDWQHKTKIGGTNKIVGPYLNLLGATTPDWIAKAMPLDTIGIGLTSRIVFVYADTPRVRPWRPVLSEAQNKIRDMLIHDMSLIATTQGEFQFTPEADGIYDEWYKSRLEMPNPTGDPRLNGYYERKPIHLIKLAMIVAVSHRDGTQILPSDVTEAMGIMEDAEQHMPAVFANVGKNPLSVDIEEIQKAIFSHAKEGLGIGDLMGMFKHSVRKDELVEVLDALNIMGRIVIRPVGDPPHQRMKYFPS</sequence>
<evidence type="ECO:0000313" key="7">
    <source>
        <dbReference type="EMBL" id="CAB4218183.1"/>
    </source>
</evidence>
<evidence type="ECO:0000313" key="8">
    <source>
        <dbReference type="EMBL" id="CAB5238396.1"/>
    </source>
</evidence>
<dbReference type="EMBL" id="LR796946">
    <property type="protein sequence ID" value="CAB4177236.1"/>
    <property type="molecule type" value="Genomic_DNA"/>
</dbReference>
<proteinExistence type="predicted"/>
<dbReference type="EMBL" id="LR797472">
    <property type="protein sequence ID" value="CAB4218183.1"/>
    <property type="molecule type" value="Genomic_DNA"/>
</dbReference>
<evidence type="ECO:0000313" key="1">
    <source>
        <dbReference type="EMBL" id="CAB4171287.1"/>
    </source>
</evidence>
<gene>
    <name evidence="2" type="ORF">UFOVP1000_53</name>
    <name evidence="3" type="ORF">UFOVP1092_28</name>
    <name evidence="4" type="ORF">UFOVP1152_32</name>
    <name evidence="5" type="ORF">UFOVP1337_23</name>
    <name evidence="6" type="ORF">UFOVP1446_53</name>
    <name evidence="8" type="ORF">UFOVP1537_36</name>
    <name evidence="7" type="ORF">UFOVP1598_14</name>
    <name evidence="1" type="ORF">UFOVP915_36</name>
</gene>
<reference evidence="3" key="1">
    <citation type="submission" date="2020-05" db="EMBL/GenBank/DDBJ databases">
        <authorList>
            <person name="Chiriac C."/>
            <person name="Salcher M."/>
            <person name="Ghai R."/>
            <person name="Kavagutti S V."/>
        </authorList>
    </citation>
    <scope>NUCLEOTIDE SEQUENCE</scope>
</reference>